<proteinExistence type="predicted"/>
<evidence type="ECO:0000313" key="1">
    <source>
        <dbReference type="EMBL" id="MBC5637038.1"/>
    </source>
</evidence>
<dbReference type="AlphaFoldDB" id="A0A923L5S8"/>
<keyword evidence="2" id="KW-1185">Reference proteome</keyword>
<dbReference type="EMBL" id="JACOOL010000006">
    <property type="protein sequence ID" value="MBC5637038.1"/>
    <property type="molecule type" value="Genomic_DNA"/>
</dbReference>
<sequence>MGLALVKVTEVSGACRKDFETALLQLGDITRKVEQRLTISVNNSIEQHYEEQLYEYEQVKLTIHSLLKQ</sequence>
<evidence type="ECO:0000313" key="2">
    <source>
        <dbReference type="Proteomes" id="UP000637359"/>
    </source>
</evidence>
<organism evidence="1 2">
    <name type="scientific">Ornithinibacillus hominis</name>
    <dbReference type="NCBI Taxonomy" id="2763055"/>
    <lineage>
        <taxon>Bacteria</taxon>
        <taxon>Bacillati</taxon>
        <taxon>Bacillota</taxon>
        <taxon>Bacilli</taxon>
        <taxon>Bacillales</taxon>
        <taxon>Bacillaceae</taxon>
        <taxon>Ornithinibacillus</taxon>
    </lineage>
</organism>
<dbReference type="RefSeq" id="WP_186869754.1">
    <property type="nucleotide sequence ID" value="NZ_JACOOL010000006.1"/>
</dbReference>
<name>A0A923L5S8_9BACI</name>
<accession>A0A923L5S8</accession>
<reference evidence="1" key="1">
    <citation type="submission" date="2020-08" db="EMBL/GenBank/DDBJ databases">
        <title>Genome public.</title>
        <authorList>
            <person name="Liu C."/>
            <person name="Sun Q."/>
        </authorList>
    </citation>
    <scope>NUCLEOTIDE SEQUENCE</scope>
    <source>
        <strain evidence="1">BX22</strain>
    </source>
</reference>
<comment type="caution">
    <text evidence="1">The sequence shown here is derived from an EMBL/GenBank/DDBJ whole genome shotgun (WGS) entry which is preliminary data.</text>
</comment>
<protein>
    <submittedName>
        <fullName evidence="1">Uncharacterized protein</fullName>
    </submittedName>
</protein>
<gene>
    <name evidence="1" type="ORF">H8S33_09495</name>
</gene>
<dbReference type="Proteomes" id="UP000637359">
    <property type="component" value="Unassembled WGS sequence"/>
</dbReference>